<evidence type="ECO:0000256" key="1">
    <source>
        <dbReference type="SAM" id="MobiDB-lite"/>
    </source>
</evidence>
<feature type="compositionally biased region" description="Low complexity" evidence="1">
    <location>
        <begin position="110"/>
        <end position="119"/>
    </location>
</feature>
<protein>
    <submittedName>
        <fullName evidence="2">Uncharacterized protein</fullName>
    </submittedName>
</protein>
<feature type="region of interest" description="Disordered" evidence="1">
    <location>
        <begin position="101"/>
        <end position="188"/>
    </location>
</feature>
<keyword evidence="3" id="KW-1185">Reference proteome</keyword>
<dbReference type="EMBL" id="JAAOYM010000001">
    <property type="protein sequence ID" value="NIJ09798.1"/>
    <property type="molecule type" value="Genomic_DNA"/>
</dbReference>
<organism evidence="2 3">
    <name type="scientific">Saccharomonospora amisosensis</name>
    <dbReference type="NCBI Taxonomy" id="1128677"/>
    <lineage>
        <taxon>Bacteria</taxon>
        <taxon>Bacillati</taxon>
        <taxon>Actinomycetota</taxon>
        <taxon>Actinomycetes</taxon>
        <taxon>Pseudonocardiales</taxon>
        <taxon>Pseudonocardiaceae</taxon>
        <taxon>Saccharomonospora</taxon>
    </lineage>
</organism>
<gene>
    <name evidence="2" type="ORF">FHU38_000142</name>
</gene>
<evidence type="ECO:0000313" key="2">
    <source>
        <dbReference type="EMBL" id="NIJ09798.1"/>
    </source>
</evidence>
<feature type="region of interest" description="Disordered" evidence="1">
    <location>
        <begin position="1"/>
        <end position="33"/>
    </location>
</feature>
<feature type="compositionally biased region" description="Basic and acidic residues" evidence="1">
    <location>
        <begin position="7"/>
        <end position="21"/>
    </location>
</feature>
<dbReference type="Proteomes" id="UP000545493">
    <property type="component" value="Unassembled WGS sequence"/>
</dbReference>
<dbReference type="RefSeq" id="WP_009156803.1">
    <property type="nucleotide sequence ID" value="NZ_JAAOYM010000001.1"/>
</dbReference>
<name>A0A7X5UKS8_9PSEU</name>
<comment type="caution">
    <text evidence="2">The sequence shown here is derived from an EMBL/GenBank/DDBJ whole genome shotgun (WGS) entry which is preliminary data.</text>
</comment>
<proteinExistence type="predicted"/>
<accession>A0A7X5UKS8</accession>
<dbReference type="AlphaFoldDB" id="A0A7X5UKS8"/>
<reference evidence="2 3" key="1">
    <citation type="submission" date="2020-03" db="EMBL/GenBank/DDBJ databases">
        <title>Sequencing the genomes of 1000 actinobacteria strains.</title>
        <authorList>
            <person name="Klenk H.-P."/>
        </authorList>
    </citation>
    <scope>NUCLEOTIDE SEQUENCE [LARGE SCALE GENOMIC DNA]</scope>
    <source>
        <strain evidence="2 3">DSM 45685</strain>
    </source>
</reference>
<sequence>MSRKNRQNRDASSDRHLHVVADDPGQTARTTEDKVRAALVDSPGSTTVKLAMTAGVGRSTAAKILARWGRDGDAIRTAGGGPRDPDTWALALSDSDAADTAMLDADDTLPDALTTPNTDQVSDTVAEEPAGTEETANDVAESAAEGLTGGACSSSIDADGHTAPSPAASAAVADSTDTGPRDKNRLPKGGLRVLVKEYLAERPDGSFGPAEIGKELLRSGGAVNNALEKLVADGHAIKTCEAPKRFAINPDKAGALEKTADTE</sequence>
<feature type="compositionally biased region" description="Low complexity" evidence="1">
    <location>
        <begin position="162"/>
        <end position="178"/>
    </location>
</feature>
<evidence type="ECO:0000313" key="3">
    <source>
        <dbReference type="Proteomes" id="UP000545493"/>
    </source>
</evidence>